<name>A0A9K3Q4M0_9STRA</name>
<evidence type="ECO:0000313" key="1">
    <source>
        <dbReference type="EMBL" id="KAG7370978.1"/>
    </source>
</evidence>
<keyword evidence="2" id="KW-1185">Reference proteome</keyword>
<gene>
    <name evidence="1" type="ORF">IV203_019548</name>
</gene>
<dbReference type="AlphaFoldDB" id="A0A9K3Q4M0"/>
<dbReference type="OrthoDB" id="497128at2759"/>
<sequence>MNSVSLSSRRLVSRLVVHRQQHLATVVSIRRSMGTITQGVEFDTIAREWRCKWSKENDMESLQRAQKALEDILSDLKDTAGCTAVHRVVCGGHLDFKVITSVSADQFPAWKDAEFAPEASFLTKLSTIDGITHIETQTYTFMEV</sequence>
<protein>
    <submittedName>
        <fullName evidence="1">Uncharacterized protein</fullName>
    </submittedName>
</protein>
<accession>A0A9K3Q4M0</accession>
<dbReference type="Proteomes" id="UP000693970">
    <property type="component" value="Unassembled WGS sequence"/>
</dbReference>
<proteinExistence type="predicted"/>
<reference evidence="1" key="2">
    <citation type="submission" date="2021-04" db="EMBL/GenBank/DDBJ databases">
        <authorList>
            <person name="Podell S."/>
        </authorList>
    </citation>
    <scope>NUCLEOTIDE SEQUENCE</scope>
    <source>
        <strain evidence="1">Hildebrandi</strain>
    </source>
</reference>
<reference evidence="1" key="1">
    <citation type="journal article" date="2021" name="Sci. Rep.">
        <title>Diploid genomic architecture of Nitzschia inconspicua, an elite biomass production diatom.</title>
        <authorList>
            <person name="Oliver A."/>
            <person name="Podell S."/>
            <person name="Pinowska A."/>
            <person name="Traller J.C."/>
            <person name="Smith S.R."/>
            <person name="McClure R."/>
            <person name="Beliaev A."/>
            <person name="Bohutskyi P."/>
            <person name="Hill E.A."/>
            <person name="Rabines A."/>
            <person name="Zheng H."/>
            <person name="Allen L.Z."/>
            <person name="Kuo A."/>
            <person name="Grigoriev I.V."/>
            <person name="Allen A.E."/>
            <person name="Hazlebeck D."/>
            <person name="Allen E.E."/>
        </authorList>
    </citation>
    <scope>NUCLEOTIDE SEQUENCE</scope>
    <source>
        <strain evidence="1">Hildebrandi</strain>
    </source>
</reference>
<dbReference type="EMBL" id="JAGRRH010000004">
    <property type="protein sequence ID" value="KAG7370978.1"/>
    <property type="molecule type" value="Genomic_DNA"/>
</dbReference>
<organism evidence="1 2">
    <name type="scientific">Nitzschia inconspicua</name>
    <dbReference type="NCBI Taxonomy" id="303405"/>
    <lineage>
        <taxon>Eukaryota</taxon>
        <taxon>Sar</taxon>
        <taxon>Stramenopiles</taxon>
        <taxon>Ochrophyta</taxon>
        <taxon>Bacillariophyta</taxon>
        <taxon>Bacillariophyceae</taxon>
        <taxon>Bacillariophycidae</taxon>
        <taxon>Bacillariales</taxon>
        <taxon>Bacillariaceae</taxon>
        <taxon>Nitzschia</taxon>
    </lineage>
</organism>
<evidence type="ECO:0000313" key="2">
    <source>
        <dbReference type="Proteomes" id="UP000693970"/>
    </source>
</evidence>
<comment type="caution">
    <text evidence="1">The sequence shown here is derived from an EMBL/GenBank/DDBJ whole genome shotgun (WGS) entry which is preliminary data.</text>
</comment>